<keyword evidence="5 6" id="KW-0482">Metalloprotease</keyword>
<dbReference type="AlphaFoldDB" id="A0AAU7VP24"/>
<evidence type="ECO:0000259" key="7">
    <source>
        <dbReference type="Pfam" id="PF01432"/>
    </source>
</evidence>
<feature type="domain" description="Oligopeptidase F N-terminal" evidence="8">
    <location>
        <begin position="114"/>
        <end position="175"/>
    </location>
</feature>
<evidence type="ECO:0000256" key="4">
    <source>
        <dbReference type="ARBA" id="ARBA00022833"/>
    </source>
</evidence>
<dbReference type="GO" id="GO:0046872">
    <property type="term" value="F:metal ion binding"/>
    <property type="evidence" value="ECO:0007669"/>
    <property type="project" value="UniProtKB-UniRule"/>
</dbReference>
<dbReference type="Gene3D" id="1.20.140.70">
    <property type="entry name" value="Oligopeptidase f, N-terminal domain"/>
    <property type="match status" value="1"/>
</dbReference>
<dbReference type="GO" id="GO:0004181">
    <property type="term" value="F:metallocarboxypeptidase activity"/>
    <property type="evidence" value="ECO:0007669"/>
    <property type="project" value="InterPro"/>
</dbReference>
<dbReference type="CDD" id="cd09607">
    <property type="entry name" value="M3B_PepF"/>
    <property type="match status" value="1"/>
</dbReference>
<dbReference type="InterPro" id="IPR042088">
    <property type="entry name" value="OligoPept_F_C"/>
</dbReference>
<evidence type="ECO:0000256" key="2">
    <source>
        <dbReference type="ARBA" id="ARBA00022723"/>
    </source>
</evidence>
<protein>
    <submittedName>
        <fullName evidence="9">M3 family oligoendopeptidase</fullName>
        <ecNumber evidence="9">3.4.-.-</ecNumber>
    </submittedName>
</protein>
<dbReference type="PANTHER" id="PTHR34217:SF1">
    <property type="entry name" value="CARBOXYPEPTIDASE 1"/>
    <property type="match status" value="1"/>
</dbReference>
<dbReference type="NCBIfam" id="TIGR02290">
    <property type="entry name" value="M3_fam_3"/>
    <property type="match status" value="1"/>
</dbReference>
<keyword evidence="2 6" id="KW-0479">Metal-binding</keyword>
<dbReference type="InterPro" id="IPR011977">
    <property type="entry name" value="Pept_M3B_clade3"/>
</dbReference>
<dbReference type="GO" id="GO:0004222">
    <property type="term" value="F:metalloendopeptidase activity"/>
    <property type="evidence" value="ECO:0007669"/>
    <property type="project" value="InterPro"/>
</dbReference>
<accession>A0AAU7VP24</accession>
<dbReference type="EC" id="3.4.-.-" evidence="9"/>
<evidence type="ECO:0000256" key="1">
    <source>
        <dbReference type="ARBA" id="ARBA00022670"/>
    </source>
</evidence>
<evidence type="ECO:0000256" key="5">
    <source>
        <dbReference type="ARBA" id="ARBA00023049"/>
    </source>
</evidence>
<sequence length="590" mass="67256">MEGRWNLDDLYTSFDSPEFKDDMAKLDQKVKEINSWAKDKLKKDSNPQKILEEYIAQYTSIYSLAVKLMNFGNLSLSTDAKNQKAANAIEKLQMKMTELTSATVTFKQWLGSLDNLDEILDSTEKLKEHKFYFQELDLQNKHTLSKEKEEVIAKMKNTGSSAWSKLQNNLTSTLTVEIEEDGEKKKYPLPVVRNMAFSKDQDFRKKAYKAELKSYEKIEESSAAALNAIKGEVITVSKMRGFKSPLEETLIQSRMDQETLDAMLQAIEESLPIFHKYYKKKGELLGHKKGVPFYDMFAPVGSVETTFSYKEAQEFILEQFDTFSSKLAEFAKHAFDNNWLDIEPREGKRGGAFCSNLHPIKQSRILSNFTGSLSDVGTLAHELGHGYHGQCLYQESMLNASYPMPLAETASIFCETIVSNAVLKEASDKEAIGILEGSISQSGQVIADIYSRYYFESKLFEKRKESSLSVDELKEIMLEAQRKAYGDGLDHDYLHPYMWVCKPHYYSAGRSFYNFPYSFGLLFSLGIYAQYLEEGEAFVEKYDKLLSVTGKNTIADVAAMVGIDVRSVDFWRSSLNIIAKDIDKFLELVE</sequence>
<dbReference type="InterPro" id="IPR034006">
    <property type="entry name" value="M3B_PepF_2"/>
</dbReference>
<dbReference type="InterPro" id="IPR013647">
    <property type="entry name" value="OligopepF_N_dom"/>
</dbReference>
<dbReference type="InterPro" id="IPR001333">
    <property type="entry name" value="Peptidase_M32_Taq"/>
</dbReference>
<name>A0AAU7VP24_9FIRM</name>
<organism evidence="9">
    <name type="scientific">Proteinivorax tanatarense</name>
    <dbReference type="NCBI Taxonomy" id="1260629"/>
    <lineage>
        <taxon>Bacteria</taxon>
        <taxon>Bacillati</taxon>
        <taxon>Bacillota</taxon>
        <taxon>Clostridia</taxon>
        <taxon>Eubacteriales</taxon>
        <taxon>Proteinivoracaceae</taxon>
        <taxon>Proteinivorax</taxon>
    </lineage>
</organism>
<dbReference type="EMBL" id="CP158367">
    <property type="protein sequence ID" value="XBX75582.1"/>
    <property type="molecule type" value="Genomic_DNA"/>
</dbReference>
<dbReference type="Gene3D" id="1.10.1370.20">
    <property type="entry name" value="Oligoendopeptidase f, C-terminal domain"/>
    <property type="match status" value="1"/>
</dbReference>
<dbReference type="GO" id="GO:0006508">
    <property type="term" value="P:proteolysis"/>
    <property type="evidence" value="ECO:0007669"/>
    <property type="project" value="UniProtKB-KW"/>
</dbReference>
<comment type="similarity">
    <text evidence="6">Belongs to the peptidase M3 family.</text>
</comment>
<dbReference type="InterPro" id="IPR001567">
    <property type="entry name" value="Pept_M3A_M3B_dom"/>
</dbReference>
<dbReference type="SUPFAM" id="SSF55486">
    <property type="entry name" value="Metalloproteases ('zincins'), catalytic domain"/>
    <property type="match status" value="1"/>
</dbReference>
<reference evidence="9" key="2">
    <citation type="submission" date="2024-06" db="EMBL/GenBank/DDBJ databases">
        <authorList>
            <person name="Petrova K.O."/>
            <person name="Toshchakov S.V."/>
            <person name="Boltjanskaja Y.V."/>
            <person name="Kevbrin V."/>
        </authorList>
    </citation>
    <scope>NUCLEOTIDE SEQUENCE</scope>
    <source>
        <strain evidence="9">Z-910T</strain>
    </source>
</reference>
<keyword evidence="4 6" id="KW-0862">Zinc</keyword>
<dbReference type="Pfam" id="PF01432">
    <property type="entry name" value="Peptidase_M3"/>
    <property type="match status" value="1"/>
</dbReference>
<evidence type="ECO:0000256" key="3">
    <source>
        <dbReference type="ARBA" id="ARBA00022801"/>
    </source>
</evidence>
<evidence type="ECO:0000259" key="8">
    <source>
        <dbReference type="Pfam" id="PF08439"/>
    </source>
</evidence>
<gene>
    <name evidence="9" type="ORF">PRVXT_000721</name>
</gene>
<dbReference type="Pfam" id="PF08439">
    <property type="entry name" value="Peptidase_M3_N"/>
    <property type="match status" value="1"/>
</dbReference>
<keyword evidence="1 6" id="KW-0645">Protease</keyword>
<proteinExistence type="inferred from homology"/>
<dbReference type="PANTHER" id="PTHR34217">
    <property type="entry name" value="METAL-DEPENDENT CARBOXYPEPTIDASE"/>
    <property type="match status" value="1"/>
</dbReference>
<dbReference type="RefSeq" id="WP_350344325.1">
    <property type="nucleotide sequence ID" value="NZ_CP158367.1"/>
</dbReference>
<keyword evidence="3 6" id="KW-0378">Hydrolase</keyword>
<reference evidence="9" key="1">
    <citation type="journal article" date="2013" name="Extremophiles">
        <title>Proteinivorax tanatarense gen. nov., sp. nov., an anaerobic, haloalkaliphilic, proteolytic bacterium isolated from a decaying algal bloom, and proposal of Proteinivoraceae fam. nov.</title>
        <authorList>
            <person name="Kevbrin V."/>
            <person name="Boltyanskaya Y."/>
            <person name="Zhilina T."/>
            <person name="Kolganova T."/>
            <person name="Lavrentjeva E."/>
            <person name="Kuznetsov B."/>
        </authorList>
    </citation>
    <scope>NUCLEOTIDE SEQUENCE</scope>
    <source>
        <strain evidence="9">Z-910T</strain>
    </source>
</reference>
<evidence type="ECO:0000313" key="9">
    <source>
        <dbReference type="EMBL" id="XBX75582.1"/>
    </source>
</evidence>
<comment type="cofactor">
    <cofactor evidence="6">
        <name>Zn(2+)</name>
        <dbReference type="ChEBI" id="CHEBI:29105"/>
    </cofactor>
    <text evidence="6">Binds 1 zinc ion.</text>
</comment>
<evidence type="ECO:0000256" key="6">
    <source>
        <dbReference type="RuleBase" id="RU003435"/>
    </source>
</evidence>
<feature type="domain" description="Peptidase M3A/M3B catalytic" evidence="7">
    <location>
        <begin position="195"/>
        <end position="576"/>
    </location>
</feature>